<reference evidence="3 4" key="1">
    <citation type="submission" date="2020-08" db="EMBL/GenBank/DDBJ databases">
        <title>Sequencing the genomes of 1000 actinobacteria strains.</title>
        <authorList>
            <person name="Klenk H.-P."/>
        </authorList>
    </citation>
    <scope>NUCLEOTIDE SEQUENCE [LARGE SCALE GENOMIC DNA]</scope>
    <source>
        <strain evidence="3 4">DSM 41654</strain>
    </source>
</reference>
<gene>
    <name evidence="3" type="ORF">FHR34_008246</name>
</gene>
<accession>A0A7W7RBY2</accession>
<feature type="region of interest" description="Disordered" evidence="1">
    <location>
        <begin position="50"/>
        <end position="73"/>
    </location>
</feature>
<feature type="chain" id="PRO_5031464461" description="ATP/GTP-binding protein" evidence="2">
    <location>
        <begin position="28"/>
        <end position="329"/>
    </location>
</feature>
<sequence length="329" mass="32338">MLRRSAALAAAVVGLAAGLLPAFPASADDIGQCPPGSTWTGDICMVITSPGGPGGGGGSGGTGGGGGNGGGGGTTTGGGPATCSFKGQTVPCDSPNWGWFDSEDGCYYALMDPPPAAGDPAWAGHQPGDGKVYVRTCLLPGSGGGIVAGPSAQDGPTWLQTPPSGFGGGAPSPAQLAQQAFVLMKFDPPDIATAPGSGKKGVLGMPVWMWATPSAASWGPLQQSASAGGDSVTVTAKVTQIVWTMGDGQTVTCTGPGTPYTPDKGDAMSPDCGYRYTTTSAGQSSGAFPVTATTTWTVHWAGAGQEGDLPPVTKTSTTALTVGEVQVLN</sequence>
<evidence type="ECO:0008006" key="5">
    <source>
        <dbReference type="Google" id="ProtNLM"/>
    </source>
</evidence>
<evidence type="ECO:0000313" key="3">
    <source>
        <dbReference type="EMBL" id="MBB4929147.1"/>
    </source>
</evidence>
<organism evidence="3 4">
    <name type="scientific">Kitasatospora kifunensis</name>
    <name type="common">Streptomyces kifunensis</name>
    <dbReference type="NCBI Taxonomy" id="58351"/>
    <lineage>
        <taxon>Bacteria</taxon>
        <taxon>Bacillati</taxon>
        <taxon>Actinomycetota</taxon>
        <taxon>Actinomycetes</taxon>
        <taxon>Kitasatosporales</taxon>
        <taxon>Streptomycetaceae</taxon>
        <taxon>Kitasatospora</taxon>
    </lineage>
</organism>
<dbReference type="RefSeq" id="WP_312897674.1">
    <property type="nucleotide sequence ID" value="NZ_JACHJV010000004.1"/>
</dbReference>
<dbReference type="Proteomes" id="UP000540506">
    <property type="component" value="Unassembled WGS sequence"/>
</dbReference>
<evidence type="ECO:0000256" key="2">
    <source>
        <dbReference type="SAM" id="SignalP"/>
    </source>
</evidence>
<comment type="caution">
    <text evidence="3">The sequence shown here is derived from an EMBL/GenBank/DDBJ whole genome shotgun (WGS) entry which is preliminary data.</text>
</comment>
<keyword evidence="4" id="KW-1185">Reference proteome</keyword>
<keyword evidence="2" id="KW-0732">Signal</keyword>
<proteinExistence type="predicted"/>
<evidence type="ECO:0000256" key="1">
    <source>
        <dbReference type="SAM" id="MobiDB-lite"/>
    </source>
</evidence>
<dbReference type="AlphaFoldDB" id="A0A7W7RBY2"/>
<protein>
    <recommendedName>
        <fullName evidence="5">ATP/GTP-binding protein</fullName>
    </recommendedName>
</protein>
<feature type="compositionally biased region" description="Gly residues" evidence="1">
    <location>
        <begin position="51"/>
        <end position="73"/>
    </location>
</feature>
<name>A0A7W7RBY2_KITKI</name>
<feature type="signal peptide" evidence="2">
    <location>
        <begin position="1"/>
        <end position="27"/>
    </location>
</feature>
<evidence type="ECO:0000313" key="4">
    <source>
        <dbReference type="Proteomes" id="UP000540506"/>
    </source>
</evidence>
<dbReference type="EMBL" id="JACHJV010000004">
    <property type="protein sequence ID" value="MBB4929147.1"/>
    <property type="molecule type" value="Genomic_DNA"/>
</dbReference>